<feature type="non-terminal residue" evidence="3">
    <location>
        <position position="388"/>
    </location>
</feature>
<evidence type="ECO:0000256" key="1">
    <source>
        <dbReference type="SAM" id="MobiDB-lite"/>
    </source>
</evidence>
<comment type="caution">
    <text evidence="3">The sequence shown here is derived from an EMBL/GenBank/DDBJ whole genome shotgun (WGS) entry which is preliminary data.</text>
</comment>
<dbReference type="Gene3D" id="3.40.50.10810">
    <property type="entry name" value="Tandem AAA-ATPase domain"/>
    <property type="match status" value="1"/>
</dbReference>
<keyword evidence="4" id="KW-1185">Reference proteome</keyword>
<feature type="domain" description="Helicase ATP-binding" evidence="2">
    <location>
        <begin position="84"/>
        <end position="225"/>
    </location>
</feature>
<dbReference type="GO" id="GO:0005524">
    <property type="term" value="F:ATP binding"/>
    <property type="evidence" value="ECO:0007669"/>
    <property type="project" value="InterPro"/>
</dbReference>
<dbReference type="Pfam" id="PF00176">
    <property type="entry name" value="SNF2-rel_dom"/>
    <property type="match status" value="1"/>
</dbReference>
<dbReference type="SMART" id="SM00487">
    <property type="entry name" value="DEXDc"/>
    <property type="match status" value="1"/>
</dbReference>
<evidence type="ECO:0000259" key="2">
    <source>
        <dbReference type="PROSITE" id="PS51192"/>
    </source>
</evidence>
<name>A0A2J7ZV06_9CHLO</name>
<dbReference type="OrthoDB" id="413460at2759"/>
<sequence length="388" mass="40626">DRAASPARLSDDSDVYSSDDDEQPFYERLQPSAPALAAAGPAAAAAAPEPDSLVLSGARKPFVLAAAVARKLYPHQVHGVKWLWSLQELGRGGILGDDMGLGKTMQSCAFLAGLLGSGHARRALVIAPKTLLPQWVKELGLCGLRACTHTFLADSERAVALRSVVNGRGVLVTTYGMVQHNAALLAGPAHGGASGRDFSWDVMLLDEGHKIKNPKMKLVEQLHRLPARRPITKGLDKDASARERQTGAAIAAELRQRVEPFLLRREKKDVMPDSSGGADGIGSGGGAAGGGGGAEAGASAPASASAAGAPPAVRPSQSLPRKNDLVVWLRLTRKQSQIYRSFLETDSVKQVLNEKASPLAAITVLKKICDHPGLLSASAVRSVIAGAH</sequence>
<accession>A0A2J7ZV06</accession>
<feature type="compositionally biased region" description="Acidic residues" evidence="1">
    <location>
        <begin position="12"/>
        <end position="24"/>
    </location>
</feature>
<dbReference type="PANTHER" id="PTHR45629:SF7">
    <property type="entry name" value="DNA EXCISION REPAIR PROTEIN ERCC-6-RELATED"/>
    <property type="match status" value="1"/>
</dbReference>
<protein>
    <submittedName>
        <fullName evidence="3">DNA excision repair protein ERCC-6-like</fullName>
    </submittedName>
</protein>
<dbReference type="Proteomes" id="UP000236333">
    <property type="component" value="Unassembled WGS sequence"/>
</dbReference>
<dbReference type="InterPro" id="IPR038718">
    <property type="entry name" value="SNF2-like_sf"/>
</dbReference>
<dbReference type="Gene3D" id="3.40.50.300">
    <property type="entry name" value="P-loop containing nucleotide triphosphate hydrolases"/>
    <property type="match status" value="1"/>
</dbReference>
<feature type="compositionally biased region" description="Low complexity" evidence="1">
    <location>
        <begin position="296"/>
        <end position="311"/>
    </location>
</feature>
<dbReference type="GO" id="GO:0015616">
    <property type="term" value="F:DNA translocase activity"/>
    <property type="evidence" value="ECO:0007669"/>
    <property type="project" value="TreeGrafter"/>
</dbReference>
<feature type="region of interest" description="Disordered" evidence="1">
    <location>
        <begin position="263"/>
        <end position="318"/>
    </location>
</feature>
<dbReference type="InterPro" id="IPR050496">
    <property type="entry name" value="SNF2_RAD54_helicase_repair"/>
</dbReference>
<feature type="compositionally biased region" description="Gly residues" evidence="1">
    <location>
        <begin position="277"/>
        <end position="295"/>
    </location>
</feature>
<dbReference type="InterPro" id="IPR014001">
    <property type="entry name" value="Helicase_ATP-bd"/>
</dbReference>
<dbReference type="InterPro" id="IPR000330">
    <property type="entry name" value="SNF2_N"/>
</dbReference>
<reference evidence="3 4" key="1">
    <citation type="journal article" date="2017" name="Mol. Biol. Evol.">
        <title>The 4-celled Tetrabaena socialis nuclear genome reveals the essential components for genetic control of cell number at the origin of multicellularity in the volvocine lineage.</title>
        <authorList>
            <person name="Featherston J."/>
            <person name="Arakaki Y."/>
            <person name="Hanschen E.R."/>
            <person name="Ferris P.J."/>
            <person name="Michod R.E."/>
            <person name="Olson B.J.S.C."/>
            <person name="Nozaki H."/>
            <person name="Durand P.M."/>
        </authorList>
    </citation>
    <scope>NUCLEOTIDE SEQUENCE [LARGE SCALE GENOMIC DNA]</scope>
    <source>
        <strain evidence="3 4">NIES-571</strain>
    </source>
</reference>
<feature type="region of interest" description="Disordered" evidence="1">
    <location>
        <begin position="1"/>
        <end position="24"/>
    </location>
</feature>
<dbReference type="EMBL" id="PGGS01000426">
    <property type="protein sequence ID" value="PNH04078.1"/>
    <property type="molecule type" value="Genomic_DNA"/>
</dbReference>
<dbReference type="PROSITE" id="PS51192">
    <property type="entry name" value="HELICASE_ATP_BIND_1"/>
    <property type="match status" value="1"/>
</dbReference>
<dbReference type="InterPro" id="IPR027417">
    <property type="entry name" value="P-loop_NTPase"/>
</dbReference>
<dbReference type="AlphaFoldDB" id="A0A2J7ZV06"/>
<feature type="non-terminal residue" evidence="3">
    <location>
        <position position="1"/>
    </location>
</feature>
<gene>
    <name evidence="3" type="ORF">TSOC_009802</name>
</gene>
<organism evidence="3 4">
    <name type="scientific">Tetrabaena socialis</name>
    <dbReference type="NCBI Taxonomy" id="47790"/>
    <lineage>
        <taxon>Eukaryota</taxon>
        <taxon>Viridiplantae</taxon>
        <taxon>Chlorophyta</taxon>
        <taxon>core chlorophytes</taxon>
        <taxon>Chlorophyceae</taxon>
        <taxon>CS clade</taxon>
        <taxon>Chlamydomonadales</taxon>
        <taxon>Tetrabaenaceae</taxon>
        <taxon>Tetrabaena</taxon>
    </lineage>
</organism>
<evidence type="ECO:0000313" key="4">
    <source>
        <dbReference type="Proteomes" id="UP000236333"/>
    </source>
</evidence>
<dbReference type="SUPFAM" id="SSF52540">
    <property type="entry name" value="P-loop containing nucleoside triphosphate hydrolases"/>
    <property type="match status" value="1"/>
</dbReference>
<proteinExistence type="predicted"/>
<evidence type="ECO:0000313" key="3">
    <source>
        <dbReference type="EMBL" id="PNH04078.1"/>
    </source>
</evidence>
<dbReference type="Gene3D" id="1.20.120.850">
    <property type="entry name" value="SWI2/SNF2 ATPases, N-terminal domain"/>
    <property type="match status" value="1"/>
</dbReference>
<dbReference type="PANTHER" id="PTHR45629">
    <property type="entry name" value="SNF2/RAD54 FAMILY MEMBER"/>
    <property type="match status" value="1"/>
</dbReference>